<feature type="compositionally biased region" description="Basic and acidic residues" evidence="6">
    <location>
        <begin position="43"/>
        <end position="63"/>
    </location>
</feature>
<feature type="compositionally biased region" description="Acidic residues" evidence="6">
    <location>
        <begin position="276"/>
        <end position="285"/>
    </location>
</feature>
<feature type="domain" description="BHLH" evidence="7">
    <location>
        <begin position="318"/>
        <end position="371"/>
    </location>
</feature>
<evidence type="ECO:0000256" key="5">
    <source>
        <dbReference type="ARBA" id="ARBA00023242"/>
    </source>
</evidence>
<dbReference type="SMART" id="SM00353">
    <property type="entry name" value="HLH"/>
    <property type="match status" value="1"/>
</dbReference>
<name>A0A834VCT3_SARSC</name>
<dbReference type="InterPro" id="IPR040259">
    <property type="entry name" value="Mesogenin/MesP"/>
</dbReference>
<protein>
    <submittedName>
        <fullName evidence="8">Pancreas transcription factor 1 subunit alpha</fullName>
    </submittedName>
</protein>
<feature type="region of interest" description="Disordered" evidence="6">
    <location>
        <begin position="119"/>
        <end position="149"/>
    </location>
</feature>
<dbReference type="InterPro" id="IPR036638">
    <property type="entry name" value="HLH_DNA-bd_sf"/>
</dbReference>
<evidence type="ECO:0000313" key="10">
    <source>
        <dbReference type="Proteomes" id="UP000070412"/>
    </source>
</evidence>
<feature type="region of interest" description="Disordered" evidence="6">
    <location>
        <begin position="254"/>
        <end position="289"/>
    </location>
</feature>
<evidence type="ECO:0000256" key="4">
    <source>
        <dbReference type="ARBA" id="ARBA00023163"/>
    </source>
</evidence>
<proteinExistence type="predicted"/>
<evidence type="ECO:0000256" key="2">
    <source>
        <dbReference type="ARBA" id="ARBA00023015"/>
    </source>
</evidence>
<dbReference type="GO" id="GO:0001707">
    <property type="term" value="P:mesoderm formation"/>
    <property type="evidence" value="ECO:0007669"/>
    <property type="project" value="TreeGrafter"/>
</dbReference>
<evidence type="ECO:0000313" key="9">
    <source>
        <dbReference type="EnsemblMetazoa" id="KAF7488878.1"/>
    </source>
</evidence>
<accession>A0A834VCT3</accession>
<dbReference type="CDD" id="cd11390">
    <property type="entry name" value="bHLH_TS"/>
    <property type="match status" value="1"/>
</dbReference>
<dbReference type="EnsemblMetazoa" id="SSS_1928s_mrna">
    <property type="protein sequence ID" value="KAF7488878.1"/>
    <property type="gene ID" value="SSS_1928"/>
</dbReference>
<dbReference type="GO" id="GO:0000978">
    <property type="term" value="F:RNA polymerase II cis-regulatory region sequence-specific DNA binding"/>
    <property type="evidence" value="ECO:0007669"/>
    <property type="project" value="TreeGrafter"/>
</dbReference>
<dbReference type="Pfam" id="PF00010">
    <property type="entry name" value="HLH"/>
    <property type="match status" value="1"/>
</dbReference>
<organism evidence="8">
    <name type="scientific">Sarcoptes scabiei</name>
    <name type="common">Itch mite</name>
    <name type="synonym">Acarus scabiei</name>
    <dbReference type="NCBI Taxonomy" id="52283"/>
    <lineage>
        <taxon>Eukaryota</taxon>
        <taxon>Metazoa</taxon>
        <taxon>Ecdysozoa</taxon>
        <taxon>Arthropoda</taxon>
        <taxon>Chelicerata</taxon>
        <taxon>Arachnida</taxon>
        <taxon>Acari</taxon>
        <taxon>Acariformes</taxon>
        <taxon>Sarcoptiformes</taxon>
        <taxon>Astigmata</taxon>
        <taxon>Psoroptidia</taxon>
        <taxon>Sarcoptoidea</taxon>
        <taxon>Sarcoptidae</taxon>
        <taxon>Sarcoptinae</taxon>
        <taxon>Sarcoptes</taxon>
    </lineage>
</organism>
<sequence>MENSMTEVEDNILGPLSSLKEMVTLISESDVIRESHQLAEWYEQHQRHDSMRNHQRSDHRNENVDDADDDDECFICEDQPQQQWMGYEEDDLNQKQSERLKKFNKNFVTKKNCPNTTSIILSSPISSSSSPRSTSSSSSSSTSNIGNSSNENNCYQCLRELKQDRICSNPPISSSSTMLIEDNNGSDRLWTSRQKFDILGNQLIRGGDNSDNRWLESLAILSQVSFMEGNLENLVQSSIAITDGDPNANKRLIRERKRKSKKYEANRIDGQNQEQNEIENQDDNNSDSMRNFRMKKSIRKIPQTTKSRRIKRQITIEEQRKNACIRERIRMRDMNMAFDNLRSKLPNKRTNGKKLSKIEALRLAVRYIKHLAKLLEKPLPNSISA</sequence>
<dbReference type="GO" id="GO:0005634">
    <property type="term" value="C:nucleus"/>
    <property type="evidence" value="ECO:0007669"/>
    <property type="project" value="TreeGrafter"/>
</dbReference>
<evidence type="ECO:0000313" key="8">
    <source>
        <dbReference type="EMBL" id="KAF7488878.1"/>
    </source>
</evidence>
<keyword evidence="5" id="KW-0539">Nucleus</keyword>
<dbReference type="PANTHER" id="PTHR20937:SF3">
    <property type="entry name" value="IP14615P"/>
    <property type="match status" value="1"/>
</dbReference>
<reference evidence="8" key="2">
    <citation type="submission" date="2020-01" db="EMBL/GenBank/DDBJ databases">
        <authorList>
            <person name="Korhonen P.K.K."/>
            <person name="Guangxu M.G."/>
            <person name="Wang T.W."/>
            <person name="Stroehlein A.J.S."/>
            <person name="Young N.D."/>
            <person name="Ang C.-S.A."/>
            <person name="Fernando D.W.F."/>
            <person name="Lu H.L."/>
            <person name="Taylor S.T."/>
            <person name="Ehtesham M.E.M."/>
            <person name="Najaraj S.H.N."/>
            <person name="Harsha G.H.G."/>
            <person name="Madugundu A.M."/>
            <person name="Renuse S.R."/>
            <person name="Holt D.H."/>
            <person name="Pandey A.P."/>
            <person name="Papenfuss A.P."/>
            <person name="Gasser R.B.G."/>
            <person name="Fischer K.F."/>
        </authorList>
    </citation>
    <scope>NUCLEOTIDE SEQUENCE</scope>
    <source>
        <strain evidence="8">SSS_KF_BRIS2020</strain>
    </source>
</reference>
<reference evidence="9" key="3">
    <citation type="submission" date="2022-06" db="UniProtKB">
        <authorList>
            <consortium name="EnsemblMetazoa"/>
        </authorList>
    </citation>
    <scope>IDENTIFICATION</scope>
</reference>
<dbReference type="PANTHER" id="PTHR20937">
    <property type="entry name" value="IP14615P"/>
    <property type="match status" value="1"/>
</dbReference>
<dbReference type="Gene3D" id="4.10.280.10">
    <property type="entry name" value="Helix-loop-helix DNA-binding domain"/>
    <property type="match status" value="1"/>
</dbReference>
<keyword evidence="2" id="KW-0805">Transcription regulation</keyword>
<keyword evidence="1" id="KW-0217">Developmental protein</keyword>
<gene>
    <name evidence="8" type="ORF">SSS_1928</name>
</gene>
<dbReference type="InterPro" id="IPR011598">
    <property type="entry name" value="bHLH_dom"/>
</dbReference>
<evidence type="ECO:0000256" key="3">
    <source>
        <dbReference type="ARBA" id="ARBA00023125"/>
    </source>
</evidence>
<keyword evidence="4" id="KW-0804">Transcription</keyword>
<dbReference type="GO" id="GO:0046983">
    <property type="term" value="F:protein dimerization activity"/>
    <property type="evidence" value="ECO:0007669"/>
    <property type="project" value="InterPro"/>
</dbReference>
<keyword evidence="3" id="KW-0238">DNA-binding</keyword>
<dbReference type="EMBL" id="WVUK01000065">
    <property type="protein sequence ID" value="KAF7488878.1"/>
    <property type="molecule type" value="Genomic_DNA"/>
</dbReference>
<dbReference type="FunFam" id="4.10.280.10:FF:000090">
    <property type="entry name" value="Salivary gland-expressed bHLH"/>
    <property type="match status" value="1"/>
</dbReference>
<dbReference type="Proteomes" id="UP000070412">
    <property type="component" value="Unassembled WGS sequence"/>
</dbReference>
<evidence type="ECO:0000256" key="6">
    <source>
        <dbReference type="SAM" id="MobiDB-lite"/>
    </source>
</evidence>
<keyword evidence="10" id="KW-1185">Reference proteome</keyword>
<dbReference type="GO" id="GO:0000981">
    <property type="term" value="F:DNA-binding transcription factor activity, RNA polymerase II-specific"/>
    <property type="evidence" value="ECO:0007669"/>
    <property type="project" value="TreeGrafter"/>
</dbReference>
<dbReference type="AlphaFoldDB" id="A0A834VCT3"/>
<reference evidence="10" key="1">
    <citation type="journal article" date="2020" name="PLoS Negl. Trop. Dis.">
        <title>High-quality nuclear genome for Sarcoptes scabiei-A critical resource for a neglected parasite.</title>
        <authorList>
            <person name="Korhonen P.K."/>
            <person name="Gasser R.B."/>
            <person name="Ma G."/>
            <person name="Wang T."/>
            <person name="Stroehlein A.J."/>
            <person name="Young N.D."/>
            <person name="Ang C.S."/>
            <person name="Fernando D.D."/>
            <person name="Lu H.C."/>
            <person name="Taylor S."/>
            <person name="Reynolds S.L."/>
            <person name="Mofiz E."/>
            <person name="Najaraj S.H."/>
            <person name="Gowda H."/>
            <person name="Madugundu A."/>
            <person name="Renuse S."/>
            <person name="Holt D."/>
            <person name="Pandey A."/>
            <person name="Papenfuss A.T."/>
            <person name="Fischer K."/>
        </authorList>
    </citation>
    <scope>NUCLEOTIDE SEQUENCE [LARGE SCALE GENOMIC DNA]</scope>
</reference>
<dbReference type="PROSITE" id="PS50888">
    <property type="entry name" value="BHLH"/>
    <property type="match status" value="1"/>
</dbReference>
<evidence type="ECO:0000256" key="1">
    <source>
        <dbReference type="ARBA" id="ARBA00022473"/>
    </source>
</evidence>
<dbReference type="OrthoDB" id="9946827at2759"/>
<evidence type="ECO:0000259" key="7">
    <source>
        <dbReference type="PROSITE" id="PS50888"/>
    </source>
</evidence>
<dbReference type="SUPFAM" id="SSF47459">
    <property type="entry name" value="HLH, helix-loop-helix DNA-binding domain"/>
    <property type="match status" value="1"/>
</dbReference>
<feature type="region of interest" description="Disordered" evidence="6">
    <location>
        <begin position="43"/>
        <end position="71"/>
    </location>
</feature>